<feature type="domain" description="Cytochrome c" evidence="7">
    <location>
        <begin position="36"/>
        <end position="128"/>
    </location>
</feature>
<keyword evidence="4 5" id="KW-0408">Iron</keyword>
<dbReference type="GO" id="GO:0009055">
    <property type="term" value="F:electron transfer activity"/>
    <property type="evidence" value="ECO:0007669"/>
    <property type="project" value="InterPro"/>
</dbReference>
<keyword evidence="9" id="KW-1185">Reference proteome</keyword>
<reference evidence="8 9" key="1">
    <citation type="submission" date="2020-05" db="EMBL/GenBank/DDBJ databases">
        <title>Genome sequencing of Spirosoma sp. TS118.</title>
        <authorList>
            <person name="Lee J.-H."/>
            <person name="Jeong S."/>
            <person name="Zhao L."/>
            <person name="Jung J.-H."/>
            <person name="Kim M.-K."/>
            <person name="Lim S."/>
        </authorList>
    </citation>
    <scope>NUCLEOTIDE SEQUENCE [LARGE SCALE GENOMIC DNA]</scope>
    <source>
        <strain evidence="8 9">TS118</strain>
    </source>
</reference>
<dbReference type="RefSeq" id="WP_171738685.1">
    <property type="nucleotide sequence ID" value="NZ_CP053435.1"/>
</dbReference>
<evidence type="ECO:0000256" key="5">
    <source>
        <dbReference type="PROSITE-ProRule" id="PRU00433"/>
    </source>
</evidence>
<keyword evidence="2 5" id="KW-0479">Metal-binding</keyword>
<dbReference type="Pfam" id="PF13517">
    <property type="entry name" value="FG-GAP_3"/>
    <property type="match status" value="1"/>
</dbReference>
<evidence type="ECO:0000256" key="6">
    <source>
        <dbReference type="SAM" id="SignalP"/>
    </source>
</evidence>
<dbReference type="GO" id="GO:0046872">
    <property type="term" value="F:metal ion binding"/>
    <property type="evidence" value="ECO:0007669"/>
    <property type="project" value="UniProtKB-KW"/>
</dbReference>
<dbReference type="InterPro" id="IPR013517">
    <property type="entry name" value="FG-GAP"/>
</dbReference>
<feature type="signal peptide" evidence="6">
    <location>
        <begin position="1"/>
        <end position="23"/>
    </location>
</feature>
<sequence>MFFLRLTALLVSLSCFVACQSSSSTETSATSAPPAPTQLTGQQLSQTYCGSCHLAPDPAMLDKATWQKGVLPQMALRMGQSNNQMSALAGISNTDELTRIIAANIFPEKPTLHADDWQKIVSYYVTNAPDEPKPQAAHAPIQLGLPLFRVQPSTGQGVDGLVTLLQYDSVAHKIWAGDRRGYLYSLDQNLRRTDSLRLSSPPTAIQPNRDGSFNLLTAGVLNPNDQLAGAWSHIARPGQAPTVQLQNLLRPVQATPADLNRDGREDVVVCQFGHYLGKLTWHERLGTGYREHVLDAVPGARLVIVRDANNDQWPDVVALLTQGDEQVAIYLNQRNGQFQKQTVLRFPSVYGSSYLELTDIDRDGDSDLVYTNGDNADYSPVLKAYHGVRIYLNDGQFRFRQAWFYPMHGATQTVIRDFDQDGDLDMAAIAHFPDFSHRPNESFIYFENQGNLRFVPRTFPKADQGRWLTMDAGDIDQDGDDDILLGSFFRPTSPQYADLMNQWRKPGAGILVLKNTLH</sequence>
<evidence type="ECO:0000256" key="3">
    <source>
        <dbReference type="ARBA" id="ARBA00022729"/>
    </source>
</evidence>
<accession>A0A6M5Y604</accession>
<evidence type="ECO:0000313" key="8">
    <source>
        <dbReference type="EMBL" id="QJW88846.1"/>
    </source>
</evidence>
<protein>
    <submittedName>
        <fullName evidence="8">VCBS repeat-containing protein</fullName>
    </submittedName>
</protein>
<organism evidence="8 9">
    <name type="scientific">Spirosoma taeanense</name>
    <dbReference type="NCBI Taxonomy" id="2735870"/>
    <lineage>
        <taxon>Bacteria</taxon>
        <taxon>Pseudomonadati</taxon>
        <taxon>Bacteroidota</taxon>
        <taxon>Cytophagia</taxon>
        <taxon>Cytophagales</taxon>
        <taxon>Cytophagaceae</taxon>
        <taxon>Spirosoma</taxon>
    </lineage>
</organism>
<dbReference type="EMBL" id="CP053435">
    <property type="protein sequence ID" value="QJW88846.1"/>
    <property type="molecule type" value="Genomic_DNA"/>
</dbReference>
<dbReference type="PROSITE" id="PS51007">
    <property type="entry name" value="CYTC"/>
    <property type="match status" value="1"/>
</dbReference>
<feature type="chain" id="PRO_5026732720" evidence="6">
    <location>
        <begin position="24"/>
        <end position="518"/>
    </location>
</feature>
<dbReference type="GO" id="GO:0020037">
    <property type="term" value="F:heme binding"/>
    <property type="evidence" value="ECO:0007669"/>
    <property type="project" value="InterPro"/>
</dbReference>
<dbReference type="KEGG" id="stae:HNV11_05340"/>
<evidence type="ECO:0000256" key="2">
    <source>
        <dbReference type="ARBA" id="ARBA00022723"/>
    </source>
</evidence>
<dbReference type="PANTHER" id="PTHR45460:SF2">
    <property type="entry name" value="ALPHA 1,3 GLUCANASE, GH71 FAMILY (EUROFUNG)"/>
    <property type="match status" value="1"/>
</dbReference>
<evidence type="ECO:0000256" key="4">
    <source>
        <dbReference type="ARBA" id="ARBA00023004"/>
    </source>
</evidence>
<proteinExistence type="predicted"/>
<dbReference type="InterPro" id="IPR036909">
    <property type="entry name" value="Cyt_c-like_dom_sf"/>
</dbReference>
<dbReference type="InterPro" id="IPR028994">
    <property type="entry name" value="Integrin_alpha_N"/>
</dbReference>
<dbReference type="AlphaFoldDB" id="A0A6M5Y604"/>
<dbReference type="PANTHER" id="PTHR45460">
    <property type="entry name" value="SIMILAR TO CYSTEINE PROTEINASE"/>
    <property type="match status" value="1"/>
</dbReference>
<dbReference type="Gene3D" id="2.130.10.130">
    <property type="entry name" value="Integrin alpha, N-terminal"/>
    <property type="match status" value="1"/>
</dbReference>
<dbReference type="Proteomes" id="UP000502756">
    <property type="component" value="Chromosome"/>
</dbReference>
<name>A0A6M5Y604_9BACT</name>
<evidence type="ECO:0000313" key="9">
    <source>
        <dbReference type="Proteomes" id="UP000502756"/>
    </source>
</evidence>
<dbReference type="InterPro" id="IPR009056">
    <property type="entry name" value="Cyt_c-like_dom"/>
</dbReference>
<evidence type="ECO:0000259" key="7">
    <source>
        <dbReference type="PROSITE" id="PS51007"/>
    </source>
</evidence>
<keyword evidence="1 5" id="KW-0349">Heme</keyword>
<evidence type="ECO:0000256" key="1">
    <source>
        <dbReference type="ARBA" id="ARBA00022617"/>
    </source>
</evidence>
<gene>
    <name evidence="8" type="ORF">HNV11_05340</name>
</gene>
<dbReference type="SUPFAM" id="SSF46626">
    <property type="entry name" value="Cytochrome c"/>
    <property type="match status" value="1"/>
</dbReference>
<keyword evidence="3 6" id="KW-0732">Signal</keyword>
<dbReference type="SUPFAM" id="SSF69318">
    <property type="entry name" value="Integrin alpha N-terminal domain"/>
    <property type="match status" value="1"/>
</dbReference>